<dbReference type="Pfam" id="PF01805">
    <property type="entry name" value="Surp"/>
    <property type="match status" value="2"/>
</dbReference>
<feature type="domain" description="SURP motif" evidence="8">
    <location>
        <begin position="93"/>
        <end position="136"/>
    </location>
</feature>
<dbReference type="Proteomes" id="UP001152885">
    <property type="component" value="Unassembled WGS sequence"/>
</dbReference>
<dbReference type="InterPro" id="IPR000061">
    <property type="entry name" value="Surp"/>
</dbReference>
<evidence type="ECO:0000256" key="7">
    <source>
        <dbReference type="SAM" id="MobiDB-lite"/>
    </source>
</evidence>
<dbReference type="GO" id="GO:0071013">
    <property type="term" value="C:catalytic step 2 spliceosome"/>
    <property type="evidence" value="ECO:0007669"/>
    <property type="project" value="TreeGrafter"/>
</dbReference>
<evidence type="ECO:0000256" key="2">
    <source>
        <dbReference type="ARBA" id="ARBA00022664"/>
    </source>
</evidence>
<dbReference type="PROSITE" id="PS50128">
    <property type="entry name" value="SURP"/>
    <property type="match status" value="2"/>
</dbReference>
<evidence type="ECO:0000313" key="10">
    <source>
        <dbReference type="Proteomes" id="UP001152885"/>
    </source>
</evidence>
<comment type="subcellular location">
    <subcellularLocation>
        <location evidence="1">Nucleus</location>
    </subcellularLocation>
</comment>
<feature type="compositionally biased region" description="Basic and acidic residues" evidence="7">
    <location>
        <begin position="257"/>
        <end position="276"/>
    </location>
</feature>
<keyword evidence="6" id="KW-0539">Nucleus</keyword>
<proteinExistence type="predicted"/>
<keyword evidence="3" id="KW-0747">Spliceosome</keyword>
<dbReference type="InterPro" id="IPR022030">
    <property type="entry name" value="SF3A1_dom"/>
</dbReference>
<keyword evidence="4" id="KW-0677">Repeat</keyword>
<dbReference type="SMART" id="SM00648">
    <property type="entry name" value="SWAP"/>
    <property type="match status" value="2"/>
</dbReference>
<protein>
    <recommendedName>
        <fullName evidence="8">SURP motif domain-containing protein</fullName>
    </recommendedName>
</protein>
<dbReference type="PANTHER" id="PTHR15316:SF1">
    <property type="entry name" value="SPLICING FACTOR 3A SUBUNIT 1"/>
    <property type="match status" value="1"/>
</dbReference>
<feature type="compositionally biased region" description="Acidic residues" evidence="7">
    <location>
        <begin position="372"/>
        <end position="385"/>
    </location>
</feature>
<evidence type="ECO:0000256" key="6">
    <source>
        <dbReference type="ARBA" id="ARBA00023242"/>
    </source>
</evidence>
<dbReference type="InterPro" id="IPR045146">
    <property type="entry name" value="SF3A1"/>
</dbReference>
<dbReference type="Gene3D" id="1.10.10.790">
    <property type="entry name" value="Surp module"/>
    <property type="match status" value="2"/>
</dbReference>
<evidence type="ECO:0000259" key="8">
    <source>
        <dbReference type="PROSITE" id="PS50128"/>
    </source>
</evidence>
<dbReference type="AlphaFoldDB" id="A0A9W4TYR6"/>
<keyword evidence="2" id="KW-0507">mRNA processing</keyword>
<reference evidence="9" key="1">
    <citation type="submission" date="2022-12" db="EMBL/GenBank/DDBJ databases">
        <authorList>
            <person name="Brejova B."/>
        </authorList>
    </citation>
    <scope>NUCLEOTIDE SEQUENCE</scope>
</reference>
<accession>A0A9W4TYR6</accession>
<name>A0A9W4TYR6_9ASCO</name>
<feature type="region of interest" description="Disordered" evidence="7">
    <location>
        <begin position="249"/>
        <end position="276"/>
    </location>
</feature>
<dbReference type="GO" id="GO:0000381">
    <property type="term" value="P:regulation of alternative mRNA splicing, via spliceosome"/>
    <property type="evidence" value="ECO:0007669"/>
    <property type="project" value="TreeGrafter"/>
</dbReference>
<dbReference type="InterPro" id="IPR035967">
    <property type="entry name" value="SWAP/Surp_sf"/>
</dbReference>
<dbReference type="GO" id="GO:0005686">
    <property type="term" value="C:U2 snRNP"/>
    <property type="evidence" value="ECO:0007669"/>
    <property type="project" value="TreeGrafter"/>
</dbReference>
<sequence length="394" mass="46436">MITPPNNIIESINKTINYVNKNGITFEQRLLKNNHNGQFDFLKSDNEYYDYYQSKLLEKNKQDEIQQSPPIEKPKELEFLIDLPIISNYDLNIIKATALYIAKNGKNKIPSLLKHISFNKAQYEFLNTNHSLNPIFETYIKQYTKLIDIFQNDENEKKNEILSDFDDFDILAKCKNRSKYMKANKVNAKKEKENEKDKLLTFASIDWQDFNLVAKVEFDSIDKVKELNVPLIRDSLISRSLISKSKDIEQQLPKSKVQKEEKEEKQKDEKREKKEETVVVTGPFKGMKIKAAGSSRLKKQKEGKDLIKCPITNKMIPENEFDNHLRILLRDPRYKTEQENYIKKNFSYGSNISTDQVYENIKRLVKKRRINDDDEEDDEEKEANDESNNKKRLI</sequence>
<evidence type="ECO:0000256" key="3">
    <source>
        <dbReference type="ARBA" id="ARBA00022728"/>
    </source>
</evidence>
<evidence type="ECO:0000256" key="4">
    <source>
        <dbReference type="ARBA" id="ARBA00022737"/>
    </source>
</evidence>
<evidence type="ECO:0000256" key="1">
    <source>
        <dbReference type="ARBA" id="ARBA00004123"/>
    </source>
</evidence>
<dbReference type="Pfam" id="PF12230">
    <property type="entry name" value="PRP21_like_P"/>
    <property type="match status" value="1"/>
</dbReference>
<keyword evidence="10" id="KW-1185">Reference proteome</keyword>
<dbReference type="EMBL" id="CANTUO010000004">
    <property type="protein sequence ID" value="CAI5759445.1"/>
    <property type="molecule type" value="Genomic_DNA"/>
</dbReference>
<dbReference type="OrthoDB" id="447637at2759"/>
<dbReference type="SUPFAM" id="SSF109905">
    <property type="entry name" value="Surp module (SWAP domain)"/>
    <property type="match status" value="2"/>
</dbReference>
<dbReference type="GO" id="GO:0045292">
    <property type="term" value="P:mRNA cis splicing, via spliceosome"/>
    <property type="evidence" value="ECO:0007669"/>
    <property type="project" value="InterPro"/>
</dbReference>
<organism evidence="9 10">
    <name type="scientific">Candida verbasci</name>
    <dbReference type="NCBI Taxonomy" id="1227364"/>
    <lineage>
        <taxon>Eukaryota</taxon>
        <taxon>Fungi</taxon>
        <taxon>Dikarya</taxon>
        <taxon>Ascomycota</taxon>
        <taxon>Saccharomycotina</taxon>
        <taxon>Pichiomycetes</taxon>
        <taxon>Debaryomycetaceae</taxon>
        <taxon>Candida/Lodderomyces clade</taxon>
        <taxon>Candida</taxon>
    </lineage>
</organism>
<dbReference type="PANTHER" id="PTHR15316">
    <property type="entry name" value="SPLICEOSOME ASSOCIATED PROTEIN 114/SWAP SPLICING FACTOR-RELATED"/>
    <property type="match status" value="1"/>
</dbReference>
<keyword evidence="5" id="KW-0508">mRNA splicing</keyword>
<comment type="caution">
    <text evidence="9">The sequence shown here is derived from an EMBL/GenBank/DDBJ whole genome shotgun (WGS) entry which is preliminary data.</text>
</comment>
<feature type="domain" description="SURP motif" evidence="8">
    <location>
        <begin position="11"/>
        <end position="52"/>
    </location>
</feature>
<dbReference type="GO" id="GO:0071004">
    <property type="term" value="C:U2-type prespliceosome"/>
    <property type="evidence" value="ECO:0007669"/>
    <property type="project" value="TreeGrafter"/>
</dbReference>
<gene>
    <name evidence="9" type="ORF">CANVERA_P3958</name>
</gene>
<evidence type="ECO:0000313" key="9">
    <source>
        <dbReference type="EMBL" id="CAI5759445.1"/>
    </source>
</evidence>
<feature type="region of interest" description="Disordered" evidence="7">
    <location>
        <begin position="367"/>
        <end position="394"/>
    </location>
</feature>
<dbReference type="GO" id="GO:0003723">
    <property type="term" value="F:RNA binding"/>
    <property type="evidence" value="ECO:0007669"/>
    <property type="project" value="InterPro"/>
</dbReference>
<evidence type="ECO:0000256" key="5">
    <source>
        <dbReference type="ARBA" id="ARBA00023187"/>
    </source>
</evidence>